<dbReference type="WBParaSite" id="nRc.2.0.1.t18932-RA">
    <property type="protein sequence ID" value="nRc.2.0.1.t18932-RA"/>
    <property type="gene ID" value="nRc.2.0.1.g18932"/>
</dbReference>
<keyword evidence="1" id="KW-1185">Reference proteome</keyword>
<organism evidence="1 2">
    <name type="scientific">Romanomermis culicivorax</name>
    <name type="common">Nematode worm</name>
    <dbReference type="NCBI Taxonomy" id="13658"/>
    <lineage>
        <taxon>Eukaryota</taxon>
        <taxon>Metazoa</taxon>
        <taxon>Ecdysozoa</taxon>
        <taxon>Nematoda</taxon>
        <taxon>Enoplea</taxon>
        <taxon>Dorylaimia</taxon>
        <taxon>Mermithida</taxon>
        <taxon>Mermithoidea</taxon>
        <taxon>Mermithidae</taxon>
        <taxon>Romanomermis</taxon>
    </lineage>
</organism>
<proteinExistence type="predicted"/>
<evidence type="ECO:0000313" key="1">
    <source>
        <dbReference type="Proteomes" id="UP000887565"/>
    </source>
</evidence>
<protein>
    <submittedName>
        <fullName evidence="2">Uncharacterized protein</fullName>
    </submittedName>
</protein>
<name>A0A915IZS5_ROMCU</name>
<dbReference type="AlphaFoldDB" id="A0A915IZS5"/>
<sequence length="59" mass="6453">MSPDSDKVLRAMASIGAQKYMMSLSYENLHVMGKRVAIITIAKHCSKNNARPGFEPGSL</sequence>
<reference evidence="2" key="1">
    <citation type="submission" date="2022-11" db="UniProtKB">
        <authorList>
            <consortium name="WormBaseParasite"/>
        </authorList>
    </citation>
    <scope>IDENTIFICATION</scope>
</reference>
<evidence type="ECO:0000313" key="2">
    <source>
        <dbReference type="WBParaSite" id="nRc.2.0.1.t18932-RA"/>
    </source>
</evidence>
<dbReference type="Proteomes" id="UP000887565">
    <property type="component" value="Unplaced"/>
</dbReference>
<accession>A0A915IZS5</accession>